<evidence type="ECO:0000256" key="10">
    <source>
        <dbReference type="ARBA" id="ARBA00022777"/>
    </source>
</evidence>
<evidence type="ECO:0000256" key="13">
    <source>
        <dbReference type="ARBA" id="ARBA00022993"/>
    </source>
</evidence>
<dbReference type="GO" id="GO:0005524">
    <property type="term" value="F:ATP binding"/>
    <property type="evidence" value="ECO:0007669"/>
    <property type="project" value="UniProtKB-UniRule"/>
</dbReference>
<organism evidence="17 18">
    <name type="scientific">Planktothrix agardhii CCAP 1459/11A</name>
    <dbReference type="NCBI Taxonomy" id="282420"/>
    <lineage>
        <taxon>Bacteria</taxon>
        <taxon>Bacillati</taxon>
        <taxon>Cyanobacteriota</taxon>
        <taxon>Cyanophyceae</taxon>
        <taxon>Oscillatoriophycideae</taxon>
        <taxon>Oscillatoriales</taxon>
        <taxon>Microcoleaceae</taxon>
        <taxon>Planktothrix</taxon>
    </lineage>
</organism>
<dbReference type="PANTHER" id="PTHR34265:SF1">
    <property type="entry name" value="TYPE III PANTOTHENATE KINASE"/>
    <property type="match status" value="1"/>
</dbReference>
<dbReference type="Proteomes" id="UP000299794">
    <property type="component" value="Unassembled WGS sequence"/>
</dbReference>
<feature type="binding site" evidence="16">
    <location>
        <position position="89"/>
    </location>
    <ligand>
        <name>substrate</name>
    </ligand>
</feature>
<dbReference type="RefSeq" id="WP_043936816.1">
    <property type="nucleotide sequence ID" value="NZ_BJCD01000079.1"/>
</dbReference>
<gene>
    <name evidence="16" type="primary">coaX</name>
    <name evidence="17" type="ORF">PA905_45910</name>
</gene>
<evidence type="ECO:0000313" key="17">
    <source>
        <dbReference type="EMBL" id="GDZ96157.1"/>
    </source>
</evidence>
<dbReference type="NCBIfam" id="TIGR00671">
    <property type="entry name" value="baf"/>
    <property type="match status" value="1"/>
</dbReference>
<dbReference type="SUPFAM" id="SSF53067">
    <property type="entry name" value="Actin-like ATPase domain"/>
    <property type="match status" value="1"/>
</dbReference>
<comment type="subcellular location">
    <subcellularLocation>
        <location evidence="3 16">Cytoplasm</location>
    </subcellularLocation>
</comment>
<evidence type="ECO:0000256" key="12">
    <source>
        <dbReference type="ARBA" id="ARBA00022958"/>
    </source>
</evidence>
<comment type="function">
    <text evidence="16">Catalyzes the phosphorylation of pantothenate (Pan), the first step in CoA biosynthesis.</text>
</comment>
<dbReference type="AlphaFoldDB" id="A0A4P6A4S4"/>
<comment type="caution">
    <text evidence="17">The sequence shown here is derived from an EMBL/GenBank/DDBJ whole genome shotgun (WGS) entry which is preliminary data.</text>
</comment>
<keyword evidence="8 16" id="KW-0808">Transferase</keyword>
<proteinExistence type="inferred from homology"/>
<evidence type="ECO:0000256" key="6">
    <source>
        <dbReference type="ARBA" id="ARBA00012102"/>
    </source>
</evidence>
<protein>
    <recommendedName>
        <fullName evidence="15 16">Type III pantothenate kinase</fullName>
        <ecNumber evidence="6 16">2.7.1.33</ecNumber>
    </recommendedName>
    <alternativeName>
        <fullName evidence="16">PanK-III</fullName>
    </alternativeName>
    <alternativeName>
        <fullName evidence="16">Pantothenic acid kinase</fullName>
    </alternativeName>
</protein>
<evidence type="ECO:0000313" key="18">
    <source>
        <dbReference type="Proteomes" id="UP000299794"/>
    </source>
</evidence>
<feature type="binding site" evidence="16">
    <location>
        <begin position="19"/>
        <end position="26"/>
    </location>
    <ligand>
        <name>ATP</name>
        <dbReference type="ChEBI" id="CHEBI:30616"/>
    </ligand>
</feature>
<dbReference type="InterPro" id="IPR004619">
    <property type="entry name" value="Type_III_PanK"/>
</dbReference>
<evidence type="ECO:0000256" key="15">
    <source>
        <dbReference type="ARBA" id="ARBA00040883"/>
    </source>
</evidence>
<keyword evidence="10 16" id="KW-0418">Kinase</keyword>
<dbReference type="PANTHER" id="PTHR34265">
    <property type="entry name" value="TYPE III PANTOTHENATE KINASE"/>
    <property type="match status" value="1"/>
</dbReference>
<comment type="similarity">
    <text evidence="14 16">Belongs to the type III pantothenate kinase family.</text>
</comment>
<dbReference type="GO" id="GO:0046872">
    <property type="term" value="F:metal ion binding"/>
    <property type="evidence" value="ECO:0007669"/>
    <property type="project" value="UniProtKB-KW"/>
</dbReference>
<comment type="subunit">
    <text evidence="5 16">Homodimer.</text>
</comment>
<evidence type="ECO:0000256" key="14">
    <source>
        <dbReference type="ARBA" id="ARBA00038036"/>
    </source>
</evidence>
<evidence type="ECO:0000256" key="3">
    <source>
        <dbReference type="ARBA" id="ARBA00004496"/>
    </source>
</evidence>
<evidence type="ECO:0000256" key="7">
    <source>
        <dbReference type="ARBA" id="ARBA00022490"/>
    </source>
</evidence>
<feature type="binding site" evidence="16">
    <location>
        <position position="118"/>
    </location>
    <ligand>
        <name>ATP</name>
        <dbReference type="ChEBI" id="CHEBI:30616"/>
    </ligand>
</feature>
<evidence type="ECO:0000256" key="2">
    <source>
        <dbReference type="ARBA" id="ARBA00001958"/>
    </source>
</evidence>
<feature type="active site" description="Proton acceptor" evidence="16">
    <location>
        <position position="95"/>
    </location>
</feature>
<comment type="cofactor">
    <cofactor evidence="2">
        <name>K(+)</name>
        <dbReference type="ChEBI" id="CHEBI:29103"/>
    </cofactor>
</comment>
<dbReference type="Gene3D" id="3.30.420.40">
    <property type="match status" value="1"/>
</dbReference>
<evidence type="ECO:0000256" key="9">
    <source>
        <dbReference type="ARBA" id="ARBA00022741"/>
    </source>
</evidence>
<feature type="binding site" evidence="16">
    <location>
        <begin position="93"/>
        <end position="96"/>
    </location>
    <ligand>
        <name>substrate</name>
    </ligand>
</feature>
<comment type="catalytic activity">
    <reaction evidence="1 16">
        <text>(R)-pantothenate + ATP = (R)-4'-phosphopantothenate + ADP + H(+)</text>
        <dbReference type="Rhea" id="RHEA:16373"/>
        <dbReference type="ChEBI" id="CHEBI:10986"/>
        <dbReference type="ChEBI" id="CHEBI:15378"/>
        <dbReference type="ChEBI" id="CHEBI:29032"/>
        <dbReference type="ChEBI" id="CHEBI:30616"/>
        <dbReference type="ChEBI" id="CHEBI:456216"/>
        <dbReference type="EC" id="2.7.1.33"/>
    </reaction>
</comment>
<comment type="cofactor">
    <cofactor evidence="16">
        <name>NH4(+)</name>
        <dbReference type="ChEBI" id="CHEBI:28938"/>
    </cofactor>
    <cofactor evidence="16">
        <name>K(+)</name>
        <dbReference type="ChEBI" id="CHEBI:29103"/>
    </cofactor>
    <text evidence="16">A monovalent cation. Ammonium or potassium.</text>
</comment>
<evidence type="ECO:0000256" key="11">
    <source>
        <dbReference type="ARBA" id="ARBA00022840"/>
    </source>
</evidence>
<dbReference type="GO" id="GO:0004594">
    <property type="term" value="F:pantothenate kinase activity"/>
    <property type="evidence" value="ECO:0007669"/>
    <property type="project" value="UniProtKB-UniRule"/>
</dbReference>
<keyword evidence="13 16" id="KW-0173">Coenzyme A biosynthesis</keyword>
<keyword evidence="11 16" id="KW-0067">ATP-binding</keyword>
<dbReference type="InterPro" id="IPR043129">
    <property type="entry name" value="ATPase_NBD"/>
</dbReference>
<dbReference type="GO" id="GO:0015937">
    <property type="term" value="P:coenzyme A biosynthetic process"/>
    <property type="evidence" value="ECO:0007669"/>
    <property type="project" value="UniProtKB-UniRule"/>
</dbReference>
<accession>A0A4P6A4S4</accession>
<evidence type="ECO:0000256" key="16">
    <source>
        <dbReference type="HAMAP-Rule" id="MF_01274"/>
    </source>
</evidence>
<dbReference type="EMBL" id="BJCD01000079">
    <property type="protein sequence ID" value="GDZ96157.1"/>
    <property type="molecule type" value="Genomic_DNA"/>
</dbReference>
<dbReference type="CDD" id="cd24015">
    <property type="entry name" value="ASKHA_NBD_PanK-III"/>
    <property type="match status" value="1"/>
</dbReference>
<feature type="binding site" evidence="16">
    <location>
        <position position="115"/>
    </location>
    <ligand>
        <name>K(+)</name>
        <dbReference type="ChEBI" id="CHEBI:29103"/>
    </ligand>
</feature>
<feature type="binding site" evidence="16">
    <location>
        <position position="172"/>
    </location>
    <ligand>
        <name>substrate</name>
    </ligand>
</feature>
<dbReference type="NCBIfam" id="NF009871">
    <property type="entry name" value="PRK13331.1"/>
    <property type="match status" value="1"/>
</dbReference>
<keyword evidence="12 16" id="KW-0630">Potassium</keyword>
<dbReference type="Pfam" id="PF03309">
    <property type="entry name" value="Pan_kinase"/>
    <property type="match status" value="1"/>
</dbReference>
<dbReference type="EC" id="2.7.1.33" evidence="6 16"/>
<evidence type="ECO:0000256" key="5">
    <source>
        <dbReference type="ARBA" id="ARBA00011738"/>
    </source>
</evidence>
<name>A0A4P6A4S4_PLAAG</name>
<reference evidence="18" key="1">
    <citation type="submission" date="2019-02" db="EMBL/GenBank/DDBJ databases">
        <title>Draft genome sequence of Planktothrix agardhii NIES-905.</title>
        <authorList>
            <person name="Yamaguchi H."/>
            <person name="Suzuki S."/>
            <person name="Kawachi M."/>
        </authorList>
    </citation>
    <scope>NUCLEOTIDE SEQUENCE [LARGE SCALE GENOMIC DNA]</scope>
    <source>
        <strain evidence="18">CCAP 1459/11A</strain>
    </source>
</reference>
<evidence type="ECO:0000256" key="8">
    <source>
        <dbReference type="ARBA" id="ARBA00022679"/>
    </source>
</evidence>
<evidence type="ECO:0000256" key="4">
    <source>
        <dbReference type="ARBA" id="ARBA00005225"/>
    </source>
</evidence>
<comment type="pathway">
    <text evidence="4 16">Cofactor biosynthesis; coenzyme A biosynthesis; CoA from (R)-pantothenate: step 1/5.</text>
</comment>
<evidence type="ECO:0000256" key="1">
    <source>
        <dbReference type="ARBA" id="ARBA00001206"/>
    </source>
</evidence>
<dbReference type="HAMAP" id="MF_01274">
    <property type="entry name" value="Pantothen_kinase_3"/>
    <property type="match status" value="1"/>
</dbReference>
<sequence length="249" mass="27436">MCESPQLYSFRSRLWLGLMLGNSRRHWAKLCGQTVLETWDEDNTEPPPTLKDDLPLIVASVVCEPTQYWARFPQVRVLTLADIPLNGMYSTLGIDRALAVLGAGTQYGWPILVIDAGTALTFTAADADQRLVGGAILPGLGLQRSSLAQKTATLPRVEFSPPHLPPRWATETSEAIQSGIIYTLLAGVRDFIEAWQKQYPQGAMVITGGDRNLLLSYFTKRFPDRGIHPVADPDLIFRGMAALKTELDG</sequence>
<dbReference type="UniPathway" id="UPA00241">
    <property type="reaction ID" value="UER00352"/>
</dbReference>
<keyword evidence="16" id="KW-0479">Metal-binding</keyword>
<dbReference type="GO" id="GO:0005737">
    <property type="term" value="C:cytoplasm"/>
    <property type="evidence" value="ECO:0007669"/>
    <property type="project" value="UniProtKB-SubCell"/>
</dbReference>
<keyword evidence="7 16" id="KW-0963">Cytoplasm</keyword>
<keyword evidence="9 16" id="KW-0547">Nucleotide-binding</keyword>